<organism evidence="1 2">
    <name type="scientific">Cichorium intybus</name>
    <name type="common">Chicory</name>
    <dbReference type="NCBI Taxonomy" id="13427"/>
    <lineage>
        <taxon>Eukaryota</taxon>
        <taxon>Viridiplantae</taxon>
        <taxon>Streptophyta</taxon>
        <taxon>Embryophyta</taxon>
        <taxon>Tracheophyta</taxon>
        <taxon>Spermatophyta</taxon>
        <taxon>Magnoliopsida</taxon>
        <taxon>eudicotyledons</taxon>
        <taxon>Gunneridae</taxon>
        <taxon>Pentapetalae</taxon>
        <taxon>asterids</taxon>
        <taxon>campanulids</taxon>
        <taxon>Asterales</taxon>
        <taxon>Asteraceae</taxon>
        <taxon>Cichorioideae</taxon>
        <taxon>Cichorieae</taxon>
        <taxon>Cichoriinae</taxon>
        <taxon>Cichorium</taxon>
    </lineage>
</organism>
<comment type="caution">
    <text evidence="1">The sequence shown here is derived from an EMBL/GenBank/DDBJ whole genome shotgun (WGS) entry which is preliminary data.</text>
</comment>
<protein>
    <submittedName>
        <fullName evidence="1">Uncharacterized protein</fullName>
    </submittedName>
</protein>
<dbReference type="EMBL" id="CM042016">
    <property type="protein sequence ID" value="KAI3699657.1"/>
    <property type="molecule type" value="Genomic_DNA"/>
</dbReference>
<evidence type="ECO:0000313" key="1">
    <source>
        <dbReference type="EMBL" id="KAI3699657.1"/>
    </source>
</evidence>
<reference evidence="1 2" key="2">
    <citation type="journal article" date="2022" name="Mol. Ecol. Resour.">
        <title>The genomes of chicory, endive, great burdock and yacon provide insights into Asteraceae paleo-polyploidization history and plant inulin production.</title>
        <authorList>
            <person name="Fan W."/>
            <person name="Wang S."/>
            <person name="Wang H."/>
            <person name="Wang A."/>
            <person name="Jiang F."/>
            <person name="Liu H."/>
            <person name="Zhao H."/>
            <person name="Xu D."/>
            <person name="Zhang Y."/>
        </authorList>
    </citation>
    <scope>NUCLEOTIDE SEQUENCE [LARGE SCALE GENOMIC DNA]</scope>
    <source>
        <strain evidence="2">cv. Punajuju</strain>
        <tissue evidence="1">Leaves</tissue>
    </source>
</reference>
<accession>A0ACB8ZQ21</accession>
<name>A0ACB8ZQ21_CICIN</name>
<dbReference type="Proteomes" id="UP001055811">
    <property type="component" value="Linkage Group LG08"/>
</dbReference>
<evidence type="ECO:0000313" key="2">
    <source>
        <dbReference type="Proteomes" id="UP001055811"/>
    </source>
</evidence>
<keyword evidence="2" id="KW-1185">Reference proteome</keyword>
<sequence length="345" mass="38058">MCDGDDEAHNQQVNPDELNQPQVTGMKGTTGKENPCPVEGNEQTVVGDDEPSPSRMDIINVNNNWNPQSKNAPADMQANPGQKETNMVSEVNLVSLGCFGPFPSTVHQGMTSNGPNKKGPNDRRSKRRRADSGGRSCAPIPNTGHPTESRIGSIPIDLNSNPRSNSSASEDSVIQETQETEEFETVKLRSTIETLDRKSETLSLSNEERMERGYALQRSSGSRVHVFCFDQNLDLVHIGDELELFVQLKPSLSTYAKDPKAATDSLLPLLQKAENHVLQDMSQNTSVKGRAIACLRQLGIKASERILQSVKDLLKVKSSFKSDNNWVTVLDGTQEGAYQWVSRYF</sequence>
<gene>
    <name evidence="1" type="ORF">L2E82_44081</name>
</gene>
<proteinExistence type="predicted"/>
<reference evidence="2" key="1">
    <citation type="journal article" date="2022" name="Mol. Ecol. Resour.">
        <title>The genomes of chicory, endive, great burdock and yacon provide insights into Asteraceae palaeo-polyploidization history and plant inulin production.</title>
        <authorList>
            <person name="Fan W."/>
            <person name="Wang S."/>
            <person name="Wang H."/>
            <person name="Wang A."/>
            <person name="Jiang F."/>
            <person name="Liu H."/>
            <person name="Zhao H."/>
            <person name="Xu D."/>
            <person name="Zhang Y."/>
        </authorList>
    </citation>
    <scope>NUCLEOTIDE SEQUENCE [LARGE SCALE GENOMIC DNA]</scope>
    <source>
        <strain evidence="2">cv. Punajuju</strain>
    </source>
</reference>